<evidence type="ECO:0000313" key="6">
    <source>
        <dbReference type="EMBL" id="EXM39583.1"/>
    </source>
</evidence>
<evidence type="ECO:0000256" key="1">
    <source>
        <dbReference type="ARBA" id="ARBA00018672"/>
    </source>
</evidence>
<dbReference type="PANTHER" id="PTHR44591:SF3">
    <property type="entry name" value="RESPONSE REGULATORY DOMAIN-CONTAINING PROTEIN"/>
    <property type="match status" value="1"/>
</dbReference>
<dbReference type="SMART" id="SM00850">
    <property type="entry name" value="LytTR"/>
    <property type="match status" value="1"/>
</dbReference>
<evidence type="ECO:0000259" key="5">
    <source>
        <dbReference type="PROSITE" id="PS50110"/>
    </source>
</evidence>
<dbReference type="GO" id="GO:0003677">
    <property type="term" value="F:DNA binding"/>
    <property type="evidence" value="ECO:0007669"/>
    <property type="project" value="InterPro"/>
</dbReference>
<keyword evidence="7" id="KW-1185">Reference proteome</keyword>
<evidence type="ECO:0000256" key="4">
    <source>
        <dbReference type="PROSITE-ProRule" id="PRU00169"/>
    </source>
</evidence>
<dbReference type="PATRIC" id="fig|1341156.4.peg.1797"/>
<dbReference type="AlphaFoldDB" id="A0A011VYF7"/>
<keyword evidence="6" id="KW-0418">Kinase</keyword>
<dbReference type="Gene3D" id="3.40.50.2300">
    <property type="match status" value="1"/>
</dbReference>
<comment type="caution">
    <text evidence="6">The sequence shown here is derived from an EMBL/GenBank/DDBJ whole genome shotgun (WGS) entry which is preliminary data.</text>
</comment>
<protein>
    <recommendedName>
        <fullName evidence="1">Stage 0 sporulation protein A homolog</fullName>
    </recommendedName>
</protein>
<dbReference type="InterPro" id="IPR050595">
    <property type="entry name" value="Bact_response_regulator"/>
</dbReference>
<dbReference type="InterPro" id="IPR011006">
    <property type="entry name" value="CheY-like_superfamily"/>
</dbReference>
<sequence length="246" mass="28441">MTPNIAIVDDLEADCKHIADYIGQYFSERHQKQVRTAVFSSAEQFLKYYRKGVFQIIFLDICMGEINGLELAKRLRTSDQSINIVFMSSVRDYVFDTFSVKPDGYLCKPFEYAAFAEIVDMILARYSLTDRTVKLKLPRSEAVIQLSEIISIIACDHVAEVRLITGEYYESRTLFKELEATFENESNFLLCNRGVLINMDYAVKAKEGKIVMQNGSEYPIRRRDCKAITAKFTKYTAERMRRSFVL</sequence>
<evidence type="ECO:0000256" key="2">
    <source>
        <dbReference type="ARBA" id="ARBA00022553"/>
    </source>
</evidence>
<dbReference type="PANTHER" id="PTHR44591">
    <property type="entry name" value="STRESS RESPONSE REGULATOR PROTEIN 1"/>
    <property type="match status" value="1"/>
</dbReference>
<dbReference type="OrthoDB" id="9802383at2"/>
<evidence type="ECO:0000256" key="3">
    <source>
        <dbReference type="ARBA" id="ARBA00024867"/>
    </source>
</evidence>
<dbReference type="SUPFAM" id="SSF52172">
    <property type="entry name" value="CheY-like"/>
    <property type="match status" value="1"/>
</dbReference>
<accession>A0A011VYF7</accession>
<dbReference type="Pfam" id="PF04397">
    <property type="entry name" value="LytTR"/>
    <property type="match status" value="1"/>
</dbReference>
<name>A0A011VYF7_RUMAL</name>
<dbReference type="GO" id="GO:0016301">
    <property type="term" value="F:kinase activity"/>
    <property type="evidence" value="ECO:0007669"/>
    <property type="project" value="UniProtKB-KW"/>
</dbReference>
<dbReference type="PROSITE" id="PS50110">
    <property type="entry name" value="RESPONSE_REGULATORY"/>
    <property type="match status" value="1"/>
</dbReference>
<dbReference type="SMART" id="SM00448">
    <property type="entry name" value="REC"/>
    <property type="match status" value="1"/>
</dbReference>
<dbReference type="Pfam" id="PF00072">
    <property type="entry name" value="Response_reg"/>
    <property type="match status" value="1"/>
</dbReference>
<gene>
    <name evidence="6" type="ORF">RASY3_06900</name>
</gene>
<organism evidence="6 7">
    <name type="scientific">Ruminococcus albus SY3</name>
    <dbReference type="NCBI Taxonomy" id="1341156"/>
    <lineage>
        <taxon>Bacteria</taxon>
        <taxon>Bacillati</taxon>
        <taxon>Bacillota</taxon>
        <taxon>Clostridia</taxon>
        <taxon>Eubacteriales</taxon>
        <taxon>Oscillospiraceae</taxon>
        <taxon>Ruminococcus</taxon>
    </lineage>
</organism>
<dbReference type="Gene3D" id="2.40.50.1020">
    <property type="entry name" value="LytTr DNA-binding domain"/>
    <property type="match status" value="1"/>
</dbReference>
<dbReference type="EMBL" id="JEOB01000002">
    <property type="protein sequence ID" value="EXM39583.1"/>
    <property type="molecule type" value="Genomic_DNA"/>
</dbReference>
<feature type="modified residue" description="4-aspartylphosphate" evidence="4">
    <location>
        <position position="60"/>
    </location>
</feature>
<dbReference type="GO" id="GO:0000160">
    <property type="term" value="P:phosphorelay signal transduction system"/>
    <property type="evidence" value="ECO:0007669"/>
    <property type="project" value="InterPro"/>
</dbReference>
<dbReference type="CDD" id="cd00156">
    <property type="entry name" value="REC"/>
    <property type="match status" value="1"/>
</dbReference>
<reference evidence="6 7" key="1">
    <citation type="submission" date="2013-06" db="EMBL/GenBank/DDBJ databases">
        <title>Rumen cellulosomics: divergent fiber-degrading strategies revealed by comparative genome-wide analysis of six Ruminococcal strains.</title>
        <authorList>
            <person name="Dassa B."/>
            <person name="Borovok I."/>
            <person name="Lamed R."/>
            <person name="Flint H."/>
            <person name="Yeoman C.J."/>
            <person name="White B."/>
            <person name="Bayer E.A."/>
        </authorList>
    </citation>
    <scope>NUCLEOTIDE SEQUENCE [LARGE SCALE GENOMIC DNA]</scope>
    <source>
        <strain evidence="6 7">SY3</strain>
    </source>
</reference>
<dbReference type="InterPro" id="IPR007492">
    <property type="entry name" value="LytTR_DNA-bd_dom"/>
</dbReference>
<keyword evidence="6" id="KW-0808">Transferase</keyword>
<dbReference type="Proteomes" id="UP000021369">
    <property type="component" value="Unassembled WGS sequence"/>
</dbReference>
<evidence type="ECO:0000313" key="7">
    <source>
        <dbReference type="Proteomes" id="UP000021369"/>
    </source>
</evidence>
<dbReference type="RefSeq" id="WP_037286355.1">
    <property type="nucleotide sequence ID" value="NZ_JEOB01000002.1"/>
</dbReference>
<proteinExistence type="predicted"/>
<comment type="function">
    <text evidence="3">May play the central regulatory role in sporulation. It may be an element of the effector pathway responsible for the activation of sporulation genes in response to nutritional stress. Spo0A may act in concert with spo0H (a sigma factor) to control the expression of some genes that are critical to the sporulation process.</text>
</comment>
<dbReference type="InterPro" id="IPR001789">
    <property type="entry name" value="Sig_transdc_resp-reg_receiver"/>
</dbReference>
<keyword evidence="2 4" id="KW-0597">Phosphoprotein</keyword>
<feature type="domain" description="Response regulatory" evidence="5">
    <location>
        <begin position="4"/>
        <end position="123"/>
    </location>
</feature>